<evidence type="ECO:0000313" key="1">
    <source>
        <dbReference type="EMBL" id="MFL0270168.1"/>
    </source>
</evidence>
<keyword evidence="2" id="KW-1185">Reference proteome</keyword>
<accession>A0ABW8TYW5</accession>
<evidence type="ECO:0000313" key="2">
    <source>
        <dbReference type="Proteomes" id="UP001623661"/>
    </source>
</evidence>
<reference evidence="1 2" key="1">
    <citation type="submission" date="2024-11" db="EMBL/GenBank/DDBJ databases">
        <authorList>
            <person name="Heng Y.C."/>
            <person name="Lim A.C.H."/>
            <person name="Lee J.K.Y."/>
            <person name="Kittelmann S."/>
        </authorList>
    </citation>
    <scope>NUCLEOTIDE SEQUENCE [LARGE SCALE GENOMIC DNA]</scope>
    <source>
        <strain evidence="1 2">WILCCON 0202</strain>
    </source>
</reference>
<gene>
    <name evidence="1" type="ORF">ACJDUH_18975</name>
</gene>
<dbReference type="RefSeq" id="WP_406766800.1">
    <property type="nucleotide sequence ID" value="NZ_JBJHZY010000006.1"/>
</dbReference>
<dbReference type="EMBL" id="JBJHZY010000006">
    <property type="protein sequence ID" value="MFL0270168.1"/>
    <property type="molecule type" value="Genomic_DNA"/>
</dbReference>
<name>A0ABW8TYW5_9CLOT</name>
<protein>
    <submittedName>
        <fullName evidence="1">Uncharacterized protein</fullName>
    </submittedName>
</protein>
<comment type="caution">
    <text evidence="1">The sequence shown here is derived from an EMBL/GenBank/DDBJ whole genome shotgun (WGS) entry which is preliminary data.</text>
</comment>
<sequence>MSKNNLMAKRILNFKSNLQNNTKMLSVDIKLASNQKDDAQRVKDYVNERVGTTKKIAL</sequence>
<proteinExistence type="predicted"/>
<dbReference type="Proteomes" id="UP001623661">
    <property type="component" value="Unassembled WGS sequence"/>
</dbReference>
<organism evidence="1 2">
    <name type="scientific">Candidatus Clostridium radicumherbarum</name>
    <dbReference type="NCBI Taxonomy" id="3381662"/>
    <lineage>
        <taxon>Bacteria</taxon>
        <taxon>Bacillati</taxon>
        <taxon>Bacillota</taxon>
        <taxon>Clostridia</taxon>
        <taxon>Eubacteriales</taxon>
        <taxon>Clostridiaceae</taxon>
        <taxon>Clostridium</taxon>
    </lineage>
</organism>